<dbReference type="AlphaFoldDB" id="H0EHH7"/>
<dbReference type="HOGENOM" id="CLU_3050497_0_0_1"/>
<keyword evidence="3" id="KW-1185">Reference proteome</keyword>
<dbReference type="Proteomes" id="UP000005446">
    <property type="component" value="Unassembled WGS sequence"/>
</dbReference>
<dbReference type="EMBL" id="AGUE01000040">
    <property type="protein sequence ID" value="EHL02006.1"/>
    <property type="molecule type" value="Genomic_DNA"/>
</dbReference>
<name>H0EHH7_GLAL7</name>
<evidence type="ECO:0000256" key="1">
    <source>
        <dbReference type="SAM" id="MobiDB-lite"/>
    </source>
</evidence>
<feature type="region of interest" description="Disordered" evidence="1">
    <location>
        <begin position="1"/>
        <end position="24"/>
    </location>
</feature>
<dbReference type="InParanoid" id="H0EHH7"/>
<proteinExistence type="predicted"/>
<reference evidence="2 3" key="1">
    <citation type="journal article" date="2012" name="Eukaryot. Cell">
        <title>Genome sequence of the fungus Glarea lozoyensis: the first genome sequence of a species from the Helotiaceae family.</title>
        <authorList>
            <person name="Youssar L."/>
            <person name="Gruening B.A."/>
            <person name="Erxleben A."/>
            <person name="Guenther S."/>
            <person name="Huettel W."/>
        </authorList>
    </citation>
    <scope>NUCLEOTIDE SEQUENCE [LARGE SCALE GENOMIC DNA]</scope>
    <source>
        <strain evidence="3">ATCC 74030 / MF5533</strain>
    </source>
</reference>
<accession>H0EHH7</accession>
<feature type="compositionally biased region" description="Polar residues" evidence="1">
    <location>
        <begin position="1"/>
        <end position="14"/>
    </location>
</feature>
<protein>
    <submittedName>
        <fullName evidence="2">Uncharacterized protein</fullName>
    </submittedName>
</protein>
<gene>
    <name evidence="2" type="ORF">M7I_1956</name>
</gene>
<sequence>MEARSRSSTANSHGPPNVAASNGVKYQKRMNAGCATENYLHAHYPISRLFAPNM</sequence>
<organism evidence="2 3">
    <name type="scientific">Glarea lozoyensis (strain ATCC 74030 / MF5533)</name>
    <dbReference type="NCBI Taxonomy" id="1104152"/>
    <lineage>
        <taxon>Eukaryota</taxon>
        <taxon>Fungi</taxon>
        <taxon>Dikarya</taxon>
        <taxon>Ascomycota</taxon>
        <taxon>Pezizomycotina</taxon>
        <taxon>Leotiomycetes</taxon>
        <taxon>Helotiales</taxon>
        <taxon>Helotiaceae</taxon>
        <taxon>Glarea</taxon>
    </lineage>
</organism>
<comment type="caution">
    <text evidence="2">The sequence shown here is derived from an EMBL/GenBank/DDBJ whole genome shotgun (WGS) entry which is preliminary data.</text>
</comment>
<evidence type="ECO:0000313" key="2">
    <source>
        <dbReference type="EMBL" id="EHL02006.1"/>
    </source>
</evidence>
<evidence type="ECO:0000313" key="3">
    <source>
        <dbReference type="Proteomes" id="UP000005446"/>
    </source>
</evidence>